<protein>
    <submittedName>
        <fullName evidence="1">CYIR protein</fullName>
    </submittedName>
</protein>
<gene>
    <name evidence="1" type="ORF">PCYB_004630</name>
</gene>
<organism evidence="1 2">
    <name type="scientific">Plasmodium cynomolgi (strain B)</name>
    <dbReference type="NCBI Taxonomy" id="1120755"/>
    <lineage>
        <taxon>Eukaryota</taxon>
        <taxon>Sar</taxon>
        <taxon>Alveolata</taxon>
        <taxon>Apicomplexa</taxon>
        <taxon>Aconoidasida</taxon>
        <taxon>Haemosporida</taxon>
        <taxon>Plasmodiidae</taxon>
        <taxon>Plasmodium</taxon>
        <taxon>Plasmodium (Plasmodium)</taxon>
    </lineage>
</organism>
<dbReference type="OrthoDB" id="386729at2759"/>
<dbReference type="AlphaFoldDB" id="K6V096"/>
<accession>K6V096</accession>
<name>K6V096_PLACD</name>
<sequence>MTYHQENFIVVLKMTTSIRMNICNECNQLKPPLNKNRQVKLLCRQVLNYLKTKYSILSNENDTYDDCVLLNYAAYTRLHEIFGYHNNSKITQAWGHLNFVWNSFVADEFNNHPYKKKCEPLTKIVKHDWHIRKIFYDYLANYSTIKGYVTIYNDECKNYYKYLERIIDLYKYFDKLCLTNDENRCPDFYNDYKDYNPINYIHKSKCYTEIQKKRSVYENAKLAGKEQKQLEELQIASHSQGLYSAEEIESFMTTEETDFSDNSTLQGHSSDRVKTFGNIFLGLVVTSMTSGVLYKFTPLGRQFRNTLGGNNNNMTSINGGENELFDYASASFNPYSGGEDEHYIGYHPA</sequence>
<dbReference type="OMA" id="RIDMISH"/>
<proteinExistence type="predicted"/>
<dbReference type="Pfam" id="PF05795">
    <property type="entry name" value="Plasmodium_Vir"/>
    <property type="match status" value="1"/>
</dbReference>
<reference evidence="1 2" key="1">
    <citation type="journal article" date="2012" name="Nat. Genet.">
        <title>Plasmodium cynomolgi genome sequences provide insight into Plasmodium vivax and the monkey malaria clade.</title>
        <authorList>
            <person name="Tachibana S."/>
            <person name="Sullivan S.A."/>
            <person name="Kawai S."/>
            <person name="Nakamura S."/>
            <person name="Kim H.R."/>
            <person name="Goto N."/>
            <person name="Arisue N."/>
            <person name="Palacpac N.M.Q."/>
            <person name="Honma H."/>
            <person name="Yagi M."/>
            <person name="Tougan T."/>
            <person name="Katakai Y."/>
            <person name="Kaneko O."/>
            <person name="Mita T."/>
            <person name="Kita K."/>
            <person name="Yasutomi Y."/>
            <person name="Sutton P.L."/>
            <person name="Shakhbatyan R."/>
            <person name="Horii T."/>
            <person name="Yasunaga T."/>
            <person name="Barnwell J.W."/>
            <person name="Escalante A.A."/>
            <person name="Carlton J.M."/>
            <person name="Tanabe K."/>
        </authorList>
    </citation>
    <scope>NUCLEOTIDE SEQUENCE [LARGE SCALE GENOMIC DNA]</scope>
    <source>
        <strain evidence="1 2">B</strain>
    </source>
</reference>
<dbReference type="RefSeq" id="XP_004227932.1">
    <property type="nucleotide sequence ID" value="XM_004227884.1"/>
</dbReference>
<dbReference type="Proteomes" id="UP000006319">
    <property type="component" value="Unassembled WGS sequence"/>
</dbReference>
<dbReference type="InterPro" id="IPR008780">
    <property type="entry name" value="Plasmodium_Vir"/>
</dbReference>
<dbReference type="PhylomeDB" id="K6V096"/>
<dbReference type="EMBL" id="DF157650">
    <property type="protein sequence ID" value="GAB69714.1"/>
    <property type="molecule type" value="Genomic_DNA"/>
</dbReference>
<dbReference type="VEuPathDB" id="PlasmoDB:PCYB_004630"/>
<dbReference type="GeneID" id="14696256"/>
<dbReference type="KEGG" id="pcy:PCYB_004630"/>
<evidence type="ECO:0000313" key="1">
    <source>
        <dbReference type="EMBL" id="GAB69714.1"/>
    </source>
</evidence>
<evidence type="ECO:0000313" key="2">
    <source>
        <dbReference type="Proteomes" id="UP000006319"/>
    </source>
</evidence>
<keyword evidence="2" id="KW-1185">Reference proteome</keyword>